<dbReference type="Proteomes" id="UP000501690">
    <property type="component" value="Linkage Group LG5"/>
</dbReference>
<feature type="chain" id="PRO_5020023022" evidence="1">
    <location>
        <begin position="25"/>
        <end position="259"/>
    </location>
</feature>
<gene>
    <name evidence="2" type="ORF">DEO72_LG5g1057</name>
</gene>
<dbReference type="EMBL" id="CP039349">
    <property type="protein sequence ID" value="QCD92987.1"/>
    <property type="molecule type" value="Genomic_DNA"/>
</dbReference>
<accession>A0A4D6LWC9</accession>
<name>A0A4D6LWC9_VIGUN</name>
<protein>
    <submittedName>
        <fullName evidence="2">Uncharacterized protein</fullName>
    </submittedName>
</protein>
<keyword evidence="3" id="KW-1185">Reference proteome</keyword>
<evidence type="ECO:0000256" key="1">
    <source>
        <dbReference type="SAM" id="SignalP"/>
    </source>
</evidence>
<evidence type="ECO:0000313" key="2">
    <source>
        <dbReference type="EMBL" id="QCD92987.1"/>
    </source>
</evidence>
<reference evidence="2 3" key="1">
    <citation type="submission" date="2019-04" db="EMBL/GenBank/DDBJ databases">
        <title>An improved genome assembly and genetic linkage map for asparagus bean, Vigna unguiculata ssp. sesquipedialis.</title>
        <authorList>
            <person name="Xia Q."/>
            <person name="Zhang R."/>
            <person name="Dong Y."/>
        </authorList>
    </citation>
    <scope>NUCLEOTIDE SEQUENCE [LARGE SCALE GENOMIC DNA]</scope>
    <source>
        <tissue evidence="2">Leaf</tissue>
    </source>
</reference>
<evidence type="ECO:0000313" key="3">
    <source>
        <dbReference type="Proteomes" id="UP000501690"/>
    </source>
</evidence>
<sequence>MIPVNFSPLHGLILTLLSLSPVLARPNLCMHNPNQFNPKRNHYLISFSFNIKTPFQPAFRDPHTHTSPLFSLPHHCSQTHHPSITVYKTKPIIPQLIALRRVVRELVLGFSRINVRKERTELESPVVFQFTATTLGWRPRSRWYERTKRKPFEPRLRREGAKLEHLSHARRRMKGLGCNGDNLVRWRQVLVGYEVRRRSLARETRKRSDLGSCVLAGDTADGDWRRRRDLSPVEGRAVAARTSWGGMVKQRLGWCVGGQ</sequence>
<proteinExistence type="predicted"/>
<organism evidence="2 3">
    <name type="scientific">Vigna unguiculata</name>
    <name type="common">Cowpea</name>
    <dbReference type="NCBI Taxonomy" id="3917"/>
    <lineage>
        <taxon>Eukaryota</taxon>
        <taxon>Viridiplantae</taxon>
        <taxon>Streptophyta</taxon>
        <taxon>Embryophyta</taxon>
        <taxon>Tracheophyta</taxon>
        <taxon>Spermatophyta</taxon>
        <taxon>Magnoliopsida</taxon>
        <taxon>eudicotyledons</taxon>
        <taxon>Gunneridae</taxon>
        <taxon>Pentapetalae</taxon>
        <taxon>rosids</taxon>
        <taxon>fabids</taxon>
        <taxon>Fabales</taxon>
        <taxon>Fabaceae</taxon>
        <taxon>Papilionoideae</taxon>
        <taxon>50 kb inversion clade</taxon>
        <taxon>NPAAA clade</taxon>
        <taxon>indigoferoid/millettioid clade</taxon>
        <taxon>Phaseoleae</taxon>
        <taxon>Vigna</taxon>
    </lineage>
</organism>
<feature type="signal peptide" evidence="1">
    <location>
        <begin position="1"/>
        <end position="24"/>
    </location>
</feature>
<keyword evidence="1" id="KW-0732">Signal</keyword>
<dbReference type="AlphaFoldDB" id="A0A4D6LWC9"/>